<dbReference type="Gene3D" id="3.30.470.20">
    <property type="entry name" value="ATP-grasp fold, B domain"/>
    <property type="match status" value="1"/>
</dbReference>
<reference evidence="3 4" key="1">
    <citation type="submission" date="2020-02" db="EMBL/GenBank/DDBJ databases">
        <title>Genome sequencing, annotation and comparative genomic analysis of Bacillus tequilensis EA-CB0015, an effective biological control agent against Pseudocercospora fijiensis in banana plants.</title>
        <authorList>
            <person name="Cuellar-Gaviria T.Z."/>
            <person name="Ju K.-S."/>
            <person name="Villegas-Escobar V."/>
        </authorList>
    </citation>
    <scope>NUCLEOTIDE SEQUENCE [LARGE SCALE GENOMIC DNA]</scope>
    <source>
        <strain evidence="3 4">EA-CB0015</strain>
    </source>
</reference>
<evidence type="ECO:0000259" key="2">
    <source>
        <dbReference type="Pfam" id="PF01326"/>
    </source>
</evidence>
<dbReference type="KEGG" id="bteq:G4P54_18075"/>
<dbReference type="InterPro" id="IPR008279">
    <property type="entry name" value="PEP-util_enz_mobile_dom"/>
</dbReference>
<keyword evidence="3" id="KW-0808">Transferase</keyword>
<dbReference type="Proteomes" id="UP000501914">
    <property type="component" value="Chromosome"/>
</dbReference>
<dbReference type="Pfam" id="PF00391">
    <property type="entry name" value="PEP-utilizers"/>
    <property type="match status" value="1"/>
</dbReference>
<dbReference type="InterPro" id="IPR002192">
    <property type="entry name" value="PPDK_AMP/ATP-bd"/>
</dbReference>
<dbReference type="PANTHER" id="PTHR43615">
    <property type="entry name" value="PHOSPHOENOLPYRUVATE SYNTHASE-RELATED"/>
    <property type="match status" value="1"/>
</dbReference>
<dbReference type="SUPFAM" id="SSF56059">
    <property type="entry name" value="Glutathione synthetase ATP-binding domain-like"/>
    <property type="match status" value="1"/>
</dbReference>
<dbReference type="InterPro" id="IPR036637">
    <property type="entry name" value="Phosphohistidine_dom_sf"/>
</dbReference>
<protein>
    <submittedName>
        <fullName evidence="3">Phosphotransferase</fullName>
    </submittedName>
</protein>
<dbReference type="InterPro" id="IPR051549">
    <property type="entry name" value="PEP_Utilizing_Enz"/>
</dbReference>
<dbReference type="PANTHER" id="PTHR43615:SF1">
    <property type="entry name" value="PPDK_N DOMAIN-CONTAINING PROTEIN"/>
    <property type="match status" value="1"/>
</dbReference>
<dbReference type="GO" id="GO:0005524">
    <property type="term" value="F:ATP binding"/>
    <property type="evidence" value="ECO:0007669"/>
    <property type="project" value="InterPro"/>
</dbReference>
<keyword evidence="4" id="KW-1185">Reference proteome</keyword>
<evidence type="ECO:0000313" key="3">
    <source>
        <dbReference type="EMBL" id="QIW81548.1"/>
    </source>
</evidence>
<dbReference type="AlphaFoldDB" id="A0A6H0WMW8"/>
<dbReference type="Gene3D" id="3.30.1490.20">
    <property type="entry name" value="ATP-grasp fold, A domain"/>
    <property type="match status" value="1"/>
</dbReference>
<name>A0A6H0WMW8_9BACI</name>
<dbReference type="SUPFAM" id="SSF52009">
    <property type="entry name" value="Phosphohistidine domain"/>
    <property type="match status" value="1"/>
</dbReference>
<dbReference type="EMBL" id="CP048852">
    <property type="protein sequence ID" value="QIW81548.1"/>
    <property type="molecule type" value="Genomic_DNA"/>
</dbReference>
<organism evidence="3 4">
    <name type="scientific">Bacillus tequilensis</name>
    <dbReference type="NCBI Taxonomy" id="227866"/>
    <lineage>
        <taxon>Bacteria</taxon>
        <taxon>Bacillati</taxon>
        <taxon>Bacillota</taxon>
        <taxon>Bacilli</taxon>
        <taxon>Bacillales</taxon>
        <taxon>Bacillaceae</taxon>
        <taxon>Bacillus</taxon>
    </lineage>
</organism>
<evidence type="ECO:0000313" key="4">
    <source>
        <dbReference type="Proteomes" id="UP000501914"/>
    </source>
</evidence>
<evidence type="ECO:0000259" key="1">
    <source>
        <dbReference type="Pfam" id="PF00391"/>
    </source>
</evidence>
<feature type="domain" description="PEP-utilising enzyme mobile" evidence="1">
    <location>
        <begin position="752"/>
        <end position="822"/>
    </location>
</feature>
<dbReference type="Pfam" id="PF01326">
    <property type="entry name" value="PPDK_N"/>
    <property type="match status" value="1"/>
</dbReference>
<accession>A0A6H0WMW8</accession>
<proteinExistence type="predicted"/>
<dbReference type="InterPro" id="IPR013815">
    <property type="entry name" value="ATP_grasp_subdomain_1"/>
</dbReference>
<dbReference type="RefSeq" id="WP_167873433.1">
    <property type="nucleotide sequence ID" value="NZ_CP048852.1"/>
</dbReference>
<dbReference type="GO" id="GO:0016301">
    <property type="term" value="F:kinase activity"/>
    <property type="evidence" value="ECO:0007669"/>
    <property type="project" value="InterPro"/>
</dbReference>
<gene>
    <name evidence="3" type="ORF">G4P54_18075</name>
</gene>
<feature type="domain" description="Pyruvate phosphate dikinase AMP/ATP-binding" evidence="2">
    <location>
        <begin position="15"/>
        <end position="301"/>
    </location>
</feature>
<sequence length="830" mass="94777">MYSVIFRQAEESSRLAGAKGMNLIKLTKHGLPVPDGFIIQTNALARFMEENQLHETSESIESGIIAGTFSDELKEELTDSFYKLRESYRSVAVRSSSASEDLEGASFAGQYETYLNIKTEEEFLAKVKECWGSFFSGRVSTYKKKMNNQITEPLMGIVVQGLIDSEVSGVIFSRNPVTHDDRELLISASYGLGEAVVSGSVTPDTFIVNKSSFEIQKEIGTKEIYMESAAEGIAEKETSEDMRRRFCLTDEQVIELAEITKKTEELYGYPVDIEFGIANRQVYLLQARPITTIEQDKKAAEEIRSFMMTDADMEDFWINMESNIEGPVSPLFSSFIVPAMEYGLKKNMQKFPLGAVAEEVKLYRGHIYSKNQGGHLPDENCGKEIFPILSERMYDIIKHTYLPFYETLDQLAQTDHTAESALDAFRKLKAFYLRAYDEHFNIVFPQMLLTNKLRAMYQHIQGESETAHFYEMLTGKMNKSLETDRCLWLYSVEVRENPNLLAIFENTEPEQLQEKLEQTDEGRHFLKNIHEFLQDYGWRSVKSHDLIEQIWAENPYFALTNIQNYVRNGYHFDNEFQKTKEKREKLYHDFLENIEDPHVREQFDQYYQWTLNSANIMDDHHFYIDAMLDAKARVFLLKVGELLVKHGVIQDREDLWFLYDDEVENALLHPVSLQEKAEKRRQAFHEYELAKAPAYLGTPTKEQLKIAEEIVGAVIEDEKNTENHIFGIAASSGIATGPVKIIRDASEFSQFASGDILVCKMTTPLWTSLFQDAKAIITDTGGILSHAAIIAREYGIPAVLGTRTATERLRHGDIVTVDGSSGKITVVSRA</sequence>
<dbReference type="Gene3D" id="3.50.30.10">
    <property type="entry name" value="Phosphohistidine domain"/>
    <property type="match status" value="1"/>
</dbReference>